<evidence type="ECO:0000313" key="3">
    <source>
        <dbReference type="EMBL" id="GIM02201.1"/>
    </source>
</evidence>
<gene>
    <name evidence="3" type="ORF">Vretimale_7122</name>
</gene>
<dbReference type="PANTHER" id="PTHR15048">
    <property type="entry name" value="STARCH-BINDING DOMAIN-CONTAINING PROTEIN 1"/>
    <property type="match status" value="1"/>
</dbReference>
<feature type="region of interest" description="Disordered" evidence="1">
    <location>
        <begin position="368"/>
        <end position="425"/>
    </location>
</feature>
<protein>
    <recommendedName>
        <fullName evidence="2">CBM20 domain-containing protein</fullName>
    </recommendedName>
</protein>
<evidence type="ECO:0000313" key="4">
    <source>
        <dbReference type="Proteomes" id="UP000722791"/>
    </source>
</evidence>
<reference evidence="3" key="1">
    <citation type="journal article" date="2021" name="Proc. Natl. Acad. Sci. U.S.A.">
        <title>Three genomes in the algal genus Volvox reveal the fate of a haploid sex-determining region after a transition to homothallism.</title>
        <authorList>
            <person name="Yamamoto K."/>
            <person name="Hamaji T."/>
            <person name="Kawai-Toyooka H."/>
            <person name="Matsuzaki R."/>
            <person name="Takahashi F."/>
            <person name="Nishimura Y."/>
            <person name="Kawachi M."/>
            <person name="Noguchi H."/>
            <person name="Minakuchi Y."/>
            <person name="Umen J.G."/>
            <person name="Toyoda A."/>
            <person name="Nozaki H."/>
        </authorList>
    </citation>
    <scope>NUCLEOTIDE SEQUENCE</scope>
    <source>
        <strain evidence="3">NIES-3785</strain>
    </source>
</reference>
<evidence type="ECO:0000256" key="1">
    <source>
        <dbReference type="SAM" id="MobiDB-lite"/>
    </source>
</evidence>
<proteinExistence type="predicted"/>
<dbReference type="PROSITE" id="PS51166">
    <property type="entry name" value="CBM20"/>
    <property type="match status" value="1"/>
</dbReference>
<dbReference type="Proteomes" id="UP000722791">
    <property type="component" value="Unassembled WGS sequence"/>
</dbReference>
<dbReference type="InterPro" id="IPR013783">
    <property type="entry name" value="Ig-like_fold"/>
</dbReference>
<dbReference type="AlphaFoldDB" id="A0A8J4LMB0"/>
<dbReference type="InterPro" id="IPR002044">
    <property type="entry name" value="CBM20"/>
</dbReference>
<dbReference type="EMBL" id="BNCQ01000011">
    <property type="protein sequence ID" value="GIM02201.1"/>
    <property type="molecule type" value="Genomic_DNA"/>
</dbReference>
<feature type="compositionally biased region" description="Basic residues" evidence="1">
    <location>
        <begin position="606"/>
        <end position="615"/>
    </location>
</feature>
<sequence>MTRMAVSSSRSGNLDVRQPGRGPGHSGRIGRQPTITIALASFVGPSSTTAASGALAAATAGSGSNNNSRQQQQTLLITSQQQQQQQRRRSGRFFMMSSRSVHGCVPVPAYNQSSSAAATCVPARCTPPLNPSNHGFSQQQHCQLRSAAWRRLRRDRSRESARGSPVRFREGDQPVAQTADAAAGKHTGTRRSMVPVILKYGKRCNFGEGFAVVGSVPELGTWDPAKSVKMRWTPGDVWVAHVQLPVDTEVQYKYVRVSKDGAVVAWEGVDAANGGGSGPMGNINLHVRPGHRAIWGHGAEVYADLPPEYADFAGSPITGTTAVFPASAASGTTPTTATATTSGGMLSDIKQTARGALAALESALIGSGGGGAGASGTPAGTTTTPTTTGAETTGATGTATSTGTSYGSESGASGSPYPSFTPAPGVSGTTIGEVAAAANDPTATATYDLHVAPAAPEYDLVEPAGGGVAASGPHITSTELAASLIAAGPAASAVSAAALGLPGYEVDNTPVVTPVAPPAAAHSSGGDVNMTETAATIPPAVTMSGAHATELWGTKAPGSTPAPADTTATTAETNYNGPGNDGTGATGGDGGSSGSGGGSGGSSGGGRRKGGFFRK</sequence>
<dbReference type="SMART" id="SM01065">
    <property type="entry name" value="CBM_2"/>
    <property type="match status" value="1"/>
</dbReference>
<feature type="compositionally biased region" description="Gly residues" evidence="1">
    <location>
        <begin position="579"/>
        <end position="605"/>
    </location>
</feature>
<comment type="caution">
    <text evidence="3">The sequence shown here is derived from an EMBL/GenBank/DDBJ whole genome shotgun (WGS) entry which is preliminary data.</text>
</comment>
<organism evidence="3 4">
    <name type="scientific">Volvox reticuliferus</name>
    <dbReference type="NCBI Taxonomy" id="1737510"/>
    <lineage>
        <taxon>Eukaryota</taxon>
        <taxon>Viridiplantae</taxon>
        <taxon>Chlorophyta</taxon>
        <taxon>core chlorophytes</taxon>
        <taxon>Chlorophyceae</taxon>
        <taxon>CS clade</taxon>
        <taxon>Chlamydomonadales</taxon>
        <taxon>Volvocaceae</taxon>
        <taxon>Volvox</taxon>
    </lineage>
</organism>
<dbReference type="PANTHER" id="PTHR15048:SF0">
    <property type="entry name" value="STARCH-BINDING DOMAIN-CONTAINING PROTEIN 1"/>
    <property type="match status" value="1"/>
</dbReference>
<feature type="compositionally biased region" description="Polar residues" evidence="1">
    <location>
        <begin position="1"/>
        <end position="12"/>
    </location>
</feature>
<accession>A0A8J4LMB0</accession>
<dbReference type="SUPFAM" id="SSF49452">
    <property type="entry name" value="Starch-binding domain-like"/>
    <property type="match status" value="1"/>
</dbReference>
<dbReference type="Pfam" id="PF00686">
    <property type="entry name" value="CBM_20"/>
    <property type="match status" value="1"/>
</dbReference>
<dbReference type="Gene3D" id="2.60.40.10">
    <property type="entry name" value="Immunoglobulins"/>
    <property type="match status" value="1"/>
</dbReference>
<feature type="region of interest" description="Disordered" evidence="1">
    <location>
        <begin position="153"/>
        <end position="187"/>
    </location>
</feature>
<name>A0A8J4LMB0_9CHLO</name>
<dbReference type="InterPro" id="IPR013784">
    <property type="entry name" value="Carb-bd-like_fold"/>
</dbReference>
<feature type="compositionally biased region" description="Basic and acidic residues" evidence="1">
    <location>
        <begin position="156"/>
        <end position="172"/>
    </location>
</feature>
<evidence type="ECO:0000259" key="2">
    <source>
        <dbReference type="PROSITE" id="PS51166"/>
    </source>
</evidence>
<dbReference type="CDD" id="cd05467">
    <property type="entry name" value="CBM20"/>
    <property type="match status" value="1"/>
</dbReference>
<feature type="compositionally biased region" description="Low complexity" evidence="1">
    <location>
        <begin position="556"/>
        <end position="578"/>
    </location>
</feature>
<feature type="domain" description="CBM20" evidence="2">
    <location>
        <begin position="188"/>
        <end position="297"/>
    </location>
</feature>
<feature type="compositionally biased region" description="Low complexity" evidence="1">
    <location>
        <begin position="375"/>
        <end position="416"/>
    </location>
</feature>
<dbReference type="GO" id="GO:0016020">
    <property type="term" value="C:membrane"/>
    <property type="evidence" value="ECO:0007669"/>
    <property type="project" value="TreeGrafter"/>
</dbReference>
<dbReference type="GO" id="GO:2001070">
    <property type="term" value="F:starch binding"/>
    <property type="evidence" value="ECO:0007669"/>
    <property type="project" value="InterPro"/>
</dbReference>
<feature type="region of interest" description="Disordered" evidence="1">
    <location>
        <begin position="1"/>
        <end position="33"/>
    </location>
</feature>
<feature type="region of interest" description="Disordered" evidence="1">
    <location>
        <begin position="551"/>
        <end position="615"/>
    </location>
</feature>